<dbReference type="PANTHER" id="PTHR43757">
    <property type="entry name" value="AMINOMETHYLTRANSFERASE"/>
    <property type="match status" value="1"/>
</dbReference>
<dbReference type="GO" id="GO:0005960">
    <property type="term" value="C:glycine cleavage complex"/>
    <property type="evidence" value="ECO:0007669"/>
    <property type="project" value="InterPro"/>
</dbReference>
<evidence type="ECO:0000256" key="2">
    <source>
        <dbReference type="ARBA" id="ARBA00012616"/>
    </source>
</evidence>
<dbReference type="Pfam" id="PF01571">
    <property type="entry name" value="GCV_T"/>
    <property type="match status" value="2"/>
</dbReference>
<evidence type="ECO:0000256" key="8">
    <source>
        <dbReference type="RuleBase" id="RU003981"/>
    </source>
</evidence>
<comment type="function">
    <text evidence="8">The glycine cleavage system catalyzes the degradation of glycine.</text>
</comment>
<dbReference type="PhylomeDB" id="M1WH95"/>
<dbReference type="GO" id="GO:0006546">
    <property type="term" value="P:glycine catabolic process"/>
    <property type="evidence" value="ECO:0007669"/>
    <property type="project" value="InterPro"/>
</dbReference>
<evidence type="ECO:0000259" key="11">
    <source>
        <dbReference type="Pfam" id="PF08669"/>
    </source>
</evidence>
<dbReference type="GO" id="GO:0005739">
    <property type="term" value="C:mitochondrion"/>
    <property type="evidence" value="ECO:0007669"/>
    <property type="project" value="UniProtKB-SubCell"/>
</dbReference>
<dbReference type="VEuPathDB" id="FungiDB:CPUR_03282"/>
<dbReference type="EC" id="2.1.2.10" evidence="2 8"/>
<dbReference type="STRING" id="1111077.M1WH95"/>
<evidence type="ECO:0000313" key="12">
    <source>
        <dbReference type="EMBL" id="CCE35294.1"/>
    </source>
</evidence>
<feature type="region of interest" description="Disordered" evidence="9">
    <location>
        <begin position="55"/>
        <end position="77"/>
    </location>
</feature>
<feature type="compositionally biased region" description="Low complexity" evidence="9">
    <location>
        <begin position="62"/>
        <end position="77"/>
    </location>
</feature>
<dbReference type="AlphaFoldDB" id="M1WH95"/>
<keyword evidence="4 8" id="KW-0808">Transferase</keyword>
<protein>
    <recommendedName>
        <fullName evidence="2 8">Aminomethyltransferase</fullName>
        <ecNumber evidence="2 8">2.1.2.10</ecNumber>
    </recommendedName>
    <alternativeName>
        <fullName evidence="5 8">Glycine cleavage system T protein</fullName>
    </alternativeName>
</protein>
<dbReference type="Gene3D" id="2.40.30.110">
    <property type="entry name" value="Aminomethyltransferase beta-barrel domains"/>
    <property type="match status" value="1"/>
</dbReference>
<dbReference type="eggNOG" id="KOG2770">
    <property type="taxonomic scope" value="Eukaryota"/>
</dbReference>
<keyword evidence="12" id="KW-0489">Methyltransferase</keyword>
<dbReference type="InterPro" id="IPR027266">
    <property type="entry name" value="TrmE/GcvT-like"/>
</dbReference>
<dbReference type="HOGENOM" id="CLU_007884_10_0_1"/>
<dbReference type="PIRSF" id="PIRSF006487">
    <property type="entry name" value="GcvT"/>
    <property type="match status" value="1"/>
</dbReference>
<feature type="domain" description="GCVT N-terminal" evidence="10">
    <location>
        <begin position="290"/>
        <end position="377"/>
    </location>
</feature>
<feature type="domain" description="Aminomethyltransferase C-terminal" evidence="11">
    <location>
        <begin position="408"/>
        <end position="484"/>
    </location>
</feature>
<dbReference type="Gene3D" id="4.10.1250.10">
    <property type="entry name" value="Aminomethyltransferase fragment"/>
    <property type="match status" value="1"/>
</dbReference>
<evidence type="ECO:0000256" key="9">
    <source>
        <dbReference type="SAM" id="MobiDB-lite"/>
    </source>
</evidence>
<comment type="caution">
    <text evidence="12">The sequence shown here is derived from an EMBL/GenBank/DDBJ whole genome shotgun (WGS) entry which is preliminary data.</text>
</comment>
<dbReference type="Pfam" id="PF08669">
    <property type="entry name" value="GCV_T_C"/>
    <property type="match status" value="1"/>
</dbReference>
<name>M1WH95_CLAP2</name>
<dbReference type="InterPro" id="IPR028896">
    <property type="entry name" value="GcvT/YgfZ/DmdA"/>
</dbReference>
<reference evidence="12 13" key="1">
    <citation type="journal article" date="2013" name="PLoS Genet.">
        <title>Plant-symbiotic fungi as chemical engineers: Multi-genome analysis of the Clavicipitaceae reveals dynamics of alkaloid loci.</title>
        <authorList>
            <person name="Schardl C.L."/>
            <person name="Young C.A."/>
            <person name="Hesse U."/>
            <person name="Amyotte S.G."/>
            <person name="Andreeva K."/>
            <person name="Calie P.J."/>
            <person name="Fleetwood D.J."/>
            <person name="Haws D.C."/>
            <person name="Moore N."/>
            <person name="Oeser B."/>
            <person name="Panaccione D.G."/>
            <person name="Schweri K.K."/>
            <person name="Voisey C.R."/>
            <person name="Farman M.L."/>
            <person name="Jaromczyk J.W."/>
            <person name="Roe B.A."/>
            <person name="O'Sullivan D.M."/>
            <person name="Scott B."/>
            <person name="Tudzynski P."/>
            <person name="An Z."/>
            <person name="Arnaoudova E.G."/>
            <person name="Bullock C.T."/>
            <person name="Charlton N.D."/>
            <person name="Chen L."/>
            <person name="Cox M."/>
            <person name="Dinkins R.D."/>
            <person name="Florea S."/>
            <person name="Glenn A.E."/>
            <person name="Gordon A."/>
            <person name="Gueldener U."/>
            <person name="Harris D.R."/>
            <person name="Hollin W."/>
            <person name="Jaromczyk J."/>
            <person name="Johnson R.D."/>
            <person name="Khan A.K."/>
            <person name="Leistner E."/>
            <person name="Leuchtmann A."/>
            <person name="Li C."/>
            <person name="Liu J."/>
            <person name="Liu J."/>
            <person name="Liu M."/>
            <person name="Mace W."/>
            <person name="Machado C."/>
            <person name="Nagabhyru P."/>
            <person name="Pan J."/>
            <person name="Schmid J."/>
            <person name="Sugawara K."/>
            <person name="Steiner U."/>
            <person name="Takach J.E."/>
            <person name="Tanaka E."/>
            <person name="Webb J.S."/>
            <person name="Wilson E.V."/>
            <person name="Wiseman J.L."/>
            <person name="Yoshida R."/>
            <person name="Zeng Z."/>
        </authorList>
    </citation>
    <scope>NUCLEOTIDE SEQUENCE [LARGE SCALE GENOMIC DNA]</scope>
    <source>
        <strain evidence="12 13">20.1</strain>
    </source>
</reference>
<dbReference type="InterPro" id="IPR029043">
    <property type="entry name" value="GcvT/YgfZ_C"/>
</dbReference>
<organism evidence="12 13">
    <name type="scientific">Claviceps purpurea (strain 20.1)</name>
    <name type="common">Ergot fungus</name>
    <name type="synonym">Sphacelia segetum</name>
    <dbReference type="NCBI Taxonomy" id="1111077"/>
    <lineage>
        <taxon>Eukaryota</taxon>
        <taxon>Fungi</taxon>
        <taxon>Dikarya</taxon>
        <taxon>Ascomycota</taxon>
        <taxon>Pezizomycotina</taxon>
        <taxon>Sordariomycetes</taxon>
        <taxon>Hypocreomycetidae</taxon>
        <taxon>Hypocreales</taxon>
        <taxon>Clavicipitaceae</taxon>
        <taxon>Claviceps</taxon>
    </lineage>
</organism>
<dbReference type="EMBL" id="CAGA01000190">
    <property type="protein sequence ID" value="CCE35294.1"/>
    <property type="molecule type" value="Genomic_DNA"/>
</dbReference>
<dbReference type="GO" id="GO:0008483">
    <property type="term" value="F:transaminase activity"/>
    <property type="evidence" value="ECO:0007669"/>
    <property type="project" value="UniProtKB-KW"/>
</dbReference>
<dbReference type="SUPFAM" id="SSF101790">
    <property type="entry name" value="Aminomethyltransferase beta-barrel domain"/>
    <property type="match status" value="1"/>
</dbReference>
<comment type="subunit">
    <text evidence="8">The glycine cleavage system is composed of four proteins: P, T, L and H.</text>
</comment>
<evidence type="ECO:0000256" key="6">
    <source>
        <dbReference type="ARBA" id="ARBA00047665"/>
    </source>
</evidence>
<dbReference type="InterPro" id="IPR013977">
    <property type="entry name" value="GcvT_C"/>
</dbReference>
<dbReference type="Proteomes" id="UP000016801">
    <property type="component" value="Unassembled WGS sequence"/>
</dbReference>
<sequence length="492" mass="52779">MRGFANAARAAPRIRASLSKSHPRCRAMITTTPALKIHQQHGNSVDNITDRTADATTTKPIPDAASSASSAPTAPTGAPILKKTPLYDLHIAHGAKMVPFAAHSMPIQYPSASITDSHHFTRQHASLFDVSHMVPHFFRGPHAASFLERVTPSDWTNQPLMQSKLTAFLWPCSGGIVDDAMITRTGEEEFYVVTNGACLEKDTAYLERELGGFRRGEGEGGVEWSMPGGSALLALQGPQAQEILGEMVVVPEGGEGLGELFFANAAYMEVRISAGEGEGEGEGEGVGQTEKVLVTRGGYTGEDGFEIFFDGDTCAAAEAAAKFAEMLLKVAGPERLQLAGLGARDSLRLEAGMCLYGHDLDDATTPVEAGLNWVIDKSRRHETAGFHGAEKIAWQMVPKNKGGAGVERRRVGFFVEGAPAREGADVQFEGESVGKITSGIPSPTLGKNIAMGYVRDGLHKPGTELDVVVRGRLRKAAVTRMPFYAPRYYRKA</sequence>
<evidence type="ECO:0000313" key="13">
    <source>
        <dbReference type="Proteomes" id="UP000016801"/>
    </source>
</evidence>
<dbReference type="InterPro" id="IPR006222">
    <property type="entry name" value="GCVT_N"/>
</dbReference>
<evidence type="ECO:0000256" key="3">
    <source>
        <dbReference type="ARBA" id="ARBA00022576"/>
    </source>
</evidence>
<comment type="catalytic activity">
    <reaction evidence="6 8">
        <text>N(6)-[(R)-S(8)-aminomethyldihydrolipoyl]-L-lysyl-[protein] + (6S)-5,6,7,8-tetrahydrofolate = N(6)-[(R)-dihydrolipoyl]-L-lysyl-[protein] + (6R)-5,10-methylene-5,6,7,8-tetrahydrofolate + NH4(+)</text>
        <dbReference type="Rhea" id="RHEA:16945"/>
        <dbReference type="Rhea" id="RHEA-COMP:10475"/>
        <dbReference type="Rhea" id="RHEA-COMP:10492"/>
        <dbReference type="ChEBI" id="CHEBI:15636"/>
        <dbReference type="ChEBI" id="CHEBI:28938"/>
        <dbReference type="ChEBI" id="CHEBI:57453"/>
        <dbReference type="ChEBI" id="CHEBI:83100"/>
        <dbReference type="ChEBI" id="CHEBI:83143"/>
        <dbReference type="EC" id="2.1.2.10"/>
    </reaction>
</comment>
<comment type="subcellular location">
    <subcellularLocation>
        <location evidence="8">Mitochondrion</location>
    </subcellularLocation>
</comment>
<dbReference type="SUPFAM" id="SSF103025">
    <property type="entry name" value="Folate-binding domain"/>
    <property type="match status" value="1"/>
</dbReference>
<dbReference type="InterPro" id="IPR006223">
    <property type="entry name" value="GcvT"/>
</dbReference>
<keyword evidence="8" id="KW-0496">Mitochondrion</keyword>
<dbReference type="NCBIfam" id="TIGR00528">
    <property type="entry name" value="gcvT"/>
    <property type="match status" value="1"/>
</dbReference>
<keyword evidence="3 8" id="KW-0032">Aminotransferase</keyword>
<feature type="domain" description="GCVT N-terminal" evidence="10">
    <location>
        <begin position="86"/>
        <end position="248"/>
    </location>
</feature>
<feature type="binding site" evidence="7">
    <location>
        <position position="306"/>
    </location>
    <ligand>
        <name>substrate</name>
    </ligand>
</feature>
<comment type="similarity">
    <text evidence="1 8">Belongs to the GcvT family.</text>
</comment>
<accession>M1WH95</accession>
<dbReference type="FunFam" id="2.40.30.110:FF:000002">
    <property type="entry name" value="Aminomethyltransferase"/>
    <property type="match status" value="1"/>
</dbReference>
<evidence type="ECO:0000256" key="1">
    <source>
        <dbReference type="ARBA" id="ARBA00008609"/>
    </source>
</evidence>
<keyword evidence="13" id="KW-1185">Reference proteome</keyword>
<dbReference type="Gene3D" id="3.30.1360.120">
    <property type="entry name" value="Probable tRNA modification gtpase trme, domain 1"/>
    <property type="match status" value="1"/>
</dbReference>
<evidence type="ECO:0000256" key="7">
    <source>
        <dbReference type="PIRSR" id="PIRSR006487-1"/>
    </source>
</evidence>
<evidence type="ECO:0000256" key="4">
    <source>
        <dbReference type="ARBA" id="ARBA00022679"/>
    </source>
</evidence>
<gene>
    <name evidence="12" type="ORF">CPUR_03282</name>
</gene>
<dbReference type="GO" id="GO:0004047">
    <property type="term" value="F:aminomethyltransferase activity"/>
    <property type="evidence" value="ECO:0007669"/>
    <property type="project" value="UniProtKB-EC"/>
</dbReference>
<dbReference type="PANTHER" id="PTHR43757:SF2">
    <property type="entry name" value="AMINOMETHYLTRANSFERASE, MITOCHONDRIAL"/>
    <property type="match status" value="1"/>
</dbReference>
<proteinExistence type="inferred from homology"/>
<dbReference type="Gene3D" id="3.30.70.1400">
    <property type="entry name" value="Aminomethyltransferase beta-barrel domains"/>
    <property type="match status" value="1"/>
</dbReference>
<dbReference type="GO" id="GO:0032259">
    <property type="term" value="P:methylation"/>
    <property type="evidence" value="ECO:0007669"/>
    <property type="project" value="UniProtKB-KW"/>
</dbReference>
<dbReference type="GO" id="GO:0008168">
    <property type="term" value="F:methyltransferase activity"/>
    <property type="evidence" value="ECO:0007669"/>
    <property type="project" value="UniProtKB-KW"/>
</dbReference>
<evidence type="ECO:0000256" key="5">
    <source>
        <dbReference type="ARBA" id="ARBA00031395"/>
    </source>
</evidence>
<evidence type="ECO:0000259" key="10">
    <source>
        <dbReference type="Pfam" id="PF01571"/>
    </source>
</evidence>
<keyword evidence="8" id="KW-0809">Transit peptide</keyword>
<dbReference type="OrthoDB" id="10263536at2759"/>